<dbReference type="VEuPathDB" id="FungiDB:LCOR_11964.1"/>
<dbReference type="EMBL" id="CBTN010000150">
    <property type="protein sequence ID" value="CDH61185.1"/>
    <property type="molecule type" value="Genomic_DNA"/>
</dbReference>
<gene>
    <name evidence="1" type="ORF">LCOR_11964.1</name>
</gene>
<keyword evidence="2" id="KW-1185">Reference proteome</keyword>
<evidence type="ECO:0000313" key="1">
    <source>
        <dbReference type="EMBL" id="CDH61185.1"/>
    </source>
</evidence>
<comment type="caution">
    <text evidence="1">The sequence shown here is derived from an EMBL/GenBank/DDBJ whole genome shotgun (WGS) entry which is preliminary data.</text>
</comment>
<evidence type="ECO:0000313" key="2">
    <source>
        <dbReference type="Proteomes" id="UP000027586"/>
    </source>
</evidence>
<dbReference type="AlphaFoldDB" id="A0A068SGQ4"/>
<dbReference type="Proteomes" id="UP000027586">
    <property type="component" value="Unassembled WGS sequence"/>
</dbReference>
<name>A0A068SGQ4_9FUNG</name>
<protein>
    <submittedName>
        <fullName evidence="1">Uncharacterized protein</fullName>
    </submittedName>
</protein>
<reference evidence="1" key="1">
    <citation type="submission" date="2013-08" db="EMBL/GenBank/DDBJ databases">
        <title>Gene expansion shapes genome architecture in the human pathogen Lichtheimia corymbifera: an evolutionary genomics analysis in the ancient terrestrial Mucorales (Mucoromycotina).</title>
        <authorList>
            <person name="Schwartze V.U."/>
            <person name="Winter S."/>
            <person name="Shelest E."/>
            <person name="Marcet-Houben M."/>
            <person name="Horn F."/>
            <person name="Wehner S."/>
            <person name="Hoffmann K."/>
            <person name="Riege K."/>
            <person name="Sammeth M."/>
            <person name="Nowrousian M."/>
            <person name="Valiante V."/>
            <person name="Linde J."/>
            <person name="Jacobsen I.D."/>
            <person name="Marz M."/>
            <person name="Brakhage A.A."/>
            <person name="Gabaldon T."/>
            <person name="Bocker S."/>
            <person name="Voigt K."/>
        </authorList>
    </citation>
    <scope>NUCLEOTIDE SEQUENCE [LARGE SCALE GENOMIC DNA]</scope>
    <source>
        <strain evidence="1">FSU 9682</strain>
    </source>
</reference>
<organism evidence="1 2">
    <name type="scientific">Lichtheimia corymbifera JMRC:FSU:9682</name>
    <dbReference type="NCBI Taxonomy" id="1263082"/>
    <lineage>
        <taxon>Eukaryota</taxon>
        <taxon>Fungi</taxon>
        <taxon>Fungi incertae sedis</taxon>
        <taxon>Mucoromycota</taxon>
        <taxon>Mucoromycotina</taxon>
        <taxon>Mucoromycetes</taxon>
        <taxon>Mucorales</taxon>
        <taxon>Lichtheimiaceae</taxon>
        <taxon>Lichtheimia</taxon>
    </lineage>
</organism>
<accession>A0A068SGQ4</accession>
<sequence length="113" mass="12792">MVIDDASIGAERSTSKSKSVSIDPVGYVQVLAFLHPSHGLFVMLPTEVLHLWVDKERIIKTWIAWHHGLVMEQTERRWTRPFGAEDKTLKDPEVNGACMLIPFALHMELDVLG</sequence>
<proteinExistence type="predicted"/>